<proteinExistence type="predicted"/>
<feature type="domain" description="3-keto-alpha-glucoside-1,2-lyase/3-keto-2-hydroxy-glucal hydratase" evidence="2">
    <location>
        <begin position="39"/>
        <end position="242"/>
    </location>
</feature>
<evidence type="ECO:0000259" key="2">
    <source>
        <dbReference type="Pfam" id="PF06439"/>
    </source>
</evidence>
<dbReference type="Gene3D" id="2.60.120.560">
    <property type="entry name" value="Exo-inulinase, domain 1"/>
    <property type="match status" value="1"/>
</dbReference>
<dbReference type="Proteomes" id="UP000837932">
    <property type="component" value="Unassembled WGS sequence"/>
</dbReference>
<sequence length="244" mass="27762">MKKAYINALTLCLFSILFWSCSNKKIGNNELSEQEEKEGWILLFDGKTTNGWHLYNKAKTPSAWTVKSEELLCNPDTIGIEHGDLVSDKVYKNFDLKFDWKLSKAGNSGVFINVIEQDTIPTAWASGPEYQLLEHENIGADYLKDSTKWAACLYGFARQKNLVSPKPFGQWNESNIKQINGKIQFYLNGILTAEQDLSADTWKNMVSNSNFKYFPLFGKNTAGHIALQEWSKGVAFRNIKIKEL</sequence>
<comment type="caution">
    <text evidence="3">The sequence shown here is derived from an EMBL/GenBank/DDBJ whole genome shotgun (WGS) entry which is preliminary data.</text>
</comment>
<protein>
    <recommendedName>
        <fullName evidence="2">3-keto-alpha-glucoside-1,2-lyase/3-keto-2-hydroxy-glucal hydratase domain-containing protein</fullName>
    </recommendedName>
</protein>
<feature type="chain" id="PRO_5046731539" description="3-keto-alpha-glucoside-1,2-lyase/3-keto-2-hydroxy-glucal hydratase domain-containing protein" evidence="1">
    <location>
        <begin position="25"/>
        <end position="244"/>
    </location>
</feature>
<accession>A0ABM9ARC1</accession>
<name>A0ABM9ARC1_9BACT</name>
<dbReference type="RefSeq" id="WP_238806740.1">
    <property type="nucleotide sequence ID" value="NZ_CAKLPY010000002.1"/>
</dbReference>
<evidence type="ECO:0000256" key="1">
    <source>
        <dbReference type="SAM" id="SignalP"/>
    </source>
</evidence>
<evidence type="ECO:0000313" key="4">
    <source>
        <dbReference type="Proteomes" id="UP000837932"/>
    </source>
</evidence>
<reference evidence="3" key="1">
    <citation type="submission" date="2021-12" db="EMBL/GenBank/DDBJ databases">
        <authorList>
            <person name="Rodrigo-Torres L."/>
            <person name="Arahal R. D."/>
            <person name="Lucena T."/>
        </authorList>
    </citation>
    <scope>NUCLEOTIDE SEQUENCE</scope>
    <source>
        <strain evidence="3">CECT 8858</strain>
    </source>
</reference>
<dbReference type="Pfam" id="PF06439">
    <property type="entry name" value="3keto-disac_hyd"/>
    <property type="match status" value="1"/>
</dbReference>
<keyword evidence="4" id="KW-1185">Reference proteome</keyword>
<keyword evidence="1" id="KW-0732">Signal</keyword>
<gene>
    <name evidence="3" type="ORF">EMA8858_02303</name>
</gene>
<evidence type="ECO:0000313" key="3">
    <source>
        <dbReference type="EMBL" id="CAH0996173.1"/>
    </source>
</evidence>
<dbReference type="InterPro" id="IPR010496">
    <property type="entry name" value="AL/BT2_dom"/>
</dbReference>
<organism evidence="3 4">
    <name type="scientific">Emticicia aquatica</name>
    <dbReference type="NCBI Taxonomy" id="1681835"/>
    <lineage>
        <taxon>Bacteria</taxon>
        <taxon>Pseudomonadati</taxon>
        <taxon>Bacteroidota</taxon>
        <taxon>Cytophagia</taxon>
        <taxon>Cytophagales</taxon>
        <taxon>Leadbetterellaceae</taxon>
        <taxon>Emticicia</taxon>
    </lineage>
</organism>
<dbReference type="EMBL" id="CAKLPY010000002">
    <property type="protein sequence ID" value="CAH0996173.1"/>
    <property type="molecule type" value="Genomic_DNA"/>
</dbReference>
<feature type="signal peptide" evidence="1">
    <location>
        <begin position="1"/>
        <end position="24"/>
    </location>
</feature>